<dbReference type="EMBL" id="GIBP01002110">
    <property type="protein sequence ID" value="NDV31079.1"/>
    <property type="molecule type" value="Transcribed_RNA"/>
</dbReference>
<feature type="transmembrane region" description="Helical" evidence="10">
    <location>
        <begin position="86"/>
        <end position="105"/>
    </location>
</feature>
<evidence type="ECO:0000256" key="1">
    <source>
        <dbReference type="ARBA" id="ARBA00022527"/>
    </source>
</evidence>
<dbReference type="GO" id="GO:0004674">
    <property type="term" value="F:protein serine/threonine kinase activity"/>
    <property type="evidence" value="ECO:0007669"/>
    <property type="project" value="UniProtKB-KW"/>
</dbReference>
<evidence type="ECO:0000256" key="6">
    <source>
        <dbReference type="ARBA" id="ARBA00047899"/>
    </source>
</evidence>
<dbReference type="Gene3D" id="3.30.200.20">
    <property type="entry name" value="Phosphorylase Kinase, domain 1"/>
    <property type="match status" value="1"/>
</dbReference>
<dbReference type="PANTHER" id="PTHR44329:SF298">
    <property type="entry name" value="MIXED LINEAGE KINASE DOMAIN-LIKE PROTEIN"/>
    <property type="match status" value="1"/>
</dbReference>
<keyword evidence="10" id="KW-0812">Transmembrane</keyword>
<reference evidence="12" key="1">
    <citation type="journal article" date="2020" name="J. Eukaryot. Microbiol.">
        <title>De novo Sequencing, Assembly and Annotation of the Transcriptome for the Free-Living Testate Amoeba Arcella intermedia.</title>
        <authorList>
            <person name="Ribeiro G.M."/>
            <person name="Porfirio-Sousa A.L."/>
            <person name="Maurer-Alcala X.X."/>
            <person name="Katz L.A."/>
            <person name="Lahr D.J.G."/>
        </authorList>
    </citation>
    <scope>NUCLEOTIDE SEQUENCE</scope>
</reference>
<comment type="catalytic activity">
    <reaction evidence="7">
        <text>L-seryl-[protein] + ATP = O-phospho-L-seryl-[protein] + ADP + H(+)</text>
        <dbReference type="Rhea" id="RHEA:17989"/>
        <dbReference type="Rhea" id="RHEA-COMP:9863"/>
        <dbReference type="Rhea" id="RHEA-COMP:11604"/>
        <dbReference type="ChEBI" id="CHEBI:15378"/>
        <dbReference type="ChEBI" id="CHEBI:29999"/>
        <dbReference type="ChEBI" id="CHEBI:30616"/>
        <dbReference type="ChEBI" id="CHEBI:83421"/>
        <dbReference type="ChEBI" id="CHEBI:456216"/>
        <dbReference type="EC" id="2.7.11.1"/>
    </reaction>
</comment>
<dbReference type="SMART" id="SM00220">
    <property type="entry name" value="S_TKc"/>
    <property type="match status" value="1"/>
</dbReference>
<keyword evidence="5 8" id="KW-0067">ATP-binding</keyword>
<evidence type="ECO:0000259" key="11">
    <source>
        <dbReference type="PROSITE" id="PS50011"/>
    </source>
</evidence>
<evidence type="ECO:0000256" key="2">
    <source>
        <dbReference type="ARBA" id="ARBA00022679"/>
    </source>
</evidence>
<evidence type="ECO:0000256" key="9">
    <source>
        <dbReference type="RuleBase" id="RU000304"/>
    </source>
</evidence>
<evidence type="ECO:0000256" key="4">
    <source>
        <dbReference type="ARBA" id="ARBA00022777"/>
    </source>
</evidence>
<keyword evidence="10" id="KW-1133">Transmembrane helix</keyword>
<dbReference type="Gene3D" id="1.10.510.10">
    <property type="entry name" value="Transferase(Phosphotransferase) domain 1"/>
    <property type="match status" value="1"/>
</dbReference>
<dbReference type="PROSITE" id="PS00108">
    <property type="entry name" value="PROTEIN_KINASE_ST"/>
    <property type="match status" value="1"/>
</dbReference>
<dbReference type="Pfam" id="PF07714">
    <property type="entry name" value="PK_Tyr_Ser-Thr"/>
    <property type="match status" value="1"/>
</dbReference>
<feature type="transmembrane region" description="Helical" evidence="10">
    <location>
        <begin position="12"/>
        <end position="35"/>
    </location>
</feature>
<accession>A0A6B2L2B0</accession>
<proteinExistence type="inferred from homology"/>
<dbReference type="InterPro" id="IPR001245">
    <property type="entry name" value="Ser-Thr/Tyr_kinase_cat_dom"/>
</dbReference>
<evidence type="ECO:0000256" key="7">
    <source>
        <dbReference type="ARBA" id="ARBA00048679"/>
    </source>
</evidence>
<keyword evidence="4" id="KW-0418">Kinase</keyword>
<evidence type="ECO:0000256" key="8">
    <source>
        <dbReference type="PROSITE-ProRule" id="PRU10141"/>
    </source>
</evidence>
<dbReference type="InterPro" id="IPR017441">
    <property type="entry name" value="Protein_kinase_ATP_BS"/>
</dbReference>
<dbReference type="PANTHER" id="PTHR44329">
    <property type="entry name" value="SERINE/THREONINE-PROTEIN KINASE TNNI3K-RELATED"/>
    <property type="match status" value="1"/>
</dbReference>
<dbReference type="GO" id="GO:0005524">
    <property type="term" value="F:ATP binding"/>
    <property type="evidence" value="ECO:0007669"/>
    <property type="project" value="UniProtKB-UniRule"/>
</dbReference>
<dbReference type="InterPro" id="IPR008271">
    <property type="entry name" value="Ser/Thr_kinase_AS"/>
</dbReference>
<dbReference type="SUPFAM" id="SSF56112">
    <property type="entry name" value="Protein kinase-like (PK-like)"/>
    <property type="match status" value="1"/>
</dbReference>
<keyword evidence="3 8" id="KW-0547">Nucleotide-binding</keyword>
<protein>
    <recommendedName>
        <fullName evidence="11">Protein kinase domain-containing protein</fullName>
    </recommendedName>
</protein>
<dbReference type="PROSITE" id="PS00107">
    <property type="entry name" value="PROTEIN_KINASE_ATP"/>
    <property type="match status" value="1"/>
</dbReference>
<dbReference type="InterPro" id="IPR000719">
    <property type="entry name" value="Prot_kinase_dom"/>
</dbReference>
<evidence type="ECO:0000313" key="12">
    <source>
        <dbReference type="EMBL" id="NDV31079.1"/>
    </source>
</evidence>
<dbReference type="FunFam" id="3.30.200.20:FF:000034">
    <property type="entry name" value="Kinase suppressor of Ras 1"/>
    <property type="match status" value="1"/>
</dbReference>
<name>A0A6B2L2B0_9EUKA</name>
<dbReference type="PROSITE" id="PS50011">
    <property type="entry name" value="PROTEIN_KINASE_DOM"/>
    <property type="match status" value="1"/>
</dbReference>
<dbReference type="InterPro" id="IPR011009">
    <property type="entry name" value="Kinase-like_dom_sf"/>
</dbReference>
<keyword evidence="2" id="KW-0808">Transferase</keyword>
<evidence type="ECO:0000256" key="10">
    <source>
        <dbReference type="SAM" id="Phobius"/>
    </source>
</evidence>
<keyword evidence="1 9" id="KW-0723">Serine/threonine-protein kinase</keyword>
<comment type="catalytic activity">
    <reaction evidence="6">
        <text>L-threonyl-[protein] + ATP = O-phospho-L-threonyl-[protein] + ADP + H(+)</text>
        <dbReference type="Rhea" id="RHEA:46608"/>
        <dbReference type="Rhea" id="RHEA-COMP:11060"/>
        <dbReference type="Rhea" id="RHEA-COMP:11605"/>
        <dbReference type="ChEBI" id="CHEBI:15378"/>
        <dbReference type="ChEBI" id="CHEBI:30013"/>
        <dbReference type="ChEBI" id="CHEBI:30616"/>
        <dbReference type="ChEBI" id="CHEBI:61977"/>
        <dbReference type="ChEBI" id="CHEBI:456216"/>
        <dbReference type="EC" id="2.7.11.1"/>
    </reaction>
</comment>
<comment type="similarity">
    <text evidence="9">Belongs to the protein kinase superfamily.</text>
</comment>
<dbReference type="PRINTS" id="PR00109">
    <property type="entry name" value="TYRKINASE"/>
</dbReference>
<evidence type="ECO:0000256" key="5">
    <source>
        <dbReference type="ARBA" id="ARBA00022840"/>
    </source>
</evidence>
<sequence>MSCFPVSYMNNIHIIKAVVVTLFFVSIKFGVMFSFSYDLQCGSCHLFYPSSESAYTDVTFSIIYLVILLDIIFSKPIQIRHSVKKWVIFMILVHVISVISIFLIINSLDFGFCINSLSIIINSSAYSPLLFYIFIEDSSEVVAKSITSGTITPSSDPILYYGNRIKQEKNSIKLLDYEDLKFGAKIGIGGYGEVSHGRWHHTDVAIKRVFQKSGKEEVDDFMKEIKMLSQLNHPNIILFIGACVTNTDVYIITEYMPLGSVYSILHSDLCRTSTMNGALNINIKKDKSQLKLSLNTKINILMDTAKGMLYLHSFRPPIIHRDLKTQNLLVDKFWRVKLCDFGLSRFKSSETMSRLGTLQYSAPEILRGEKYTEKADIYSFGIITWEIITEGIPYDGWPPLRVASDVAYKSRRPDIPSSVLPEIQNLMKNSWDDNENHRLDFSSIIQQLENIKLISQSQTGPSEDDTLESLEHFSAITPLNAENAPTKNYLTIQPNKK</sequence>
<keyword evidence="10" id="KW-0472">Membrane</keyword>
<dbReference type="AlphaFoldDB" id="A0A6B2L2B0"/>
<organism evidence="12">
    <name type="scientific">Arcella intermedia</name>
    <dbReference type="NCBI Taxonomy" id="1963864"/>
    <lineage>
        <taxon>Eukaryota</taxon>
        <taxon>Amoebozoa</taxon>
        <taxon>Tubulinea</taxon>
        <taxon>Elardia</taxon>
        <taxon>Arcellinida</taxon>
        <taxon>Sphaerothecina</taxon>
        <taxon>Arcellidae</taxon>
        <taxon>Arcella</taxon>
    </lineage>
</organism>
<dbReference type="InterPro" id="IPR051681">
    <property type="entry name" value="Ser/Thr_Kinases-Pseudokinases"/>
</dbReference>
<feature type="domain" description="Protein kinase" evidence="11">
    <location>
        <begin position="180"/>
        <end position="453"/>
    </location>
</feature>
<dbReference type="CDD" id="cd13999">
    <property type="entry name" value="STKc_MAP3K-like"/>
    <property type="match status" value="1"/>
</dbReference>
<feature type="binding site" evidence="8">
    <location>
        <position position="207"/>
    </location>
    <ligand>
        <name>ATP</name>
        <dbReference type="ChEBI" id="CHEBI:30616"/>
    </ligand>
</feature>
<feature type="transmembrane region" description="Helical" evidence="10">
    <location>
        <begin position="55"/>
        <end position="74"/>
    </location>
</feature>
<evidence type="ECO:0000256" key="3">
    <source>
        <dbReference type="ARBA" id="ARBA00022741"/>
    </source>
</evidence>